<evidence type="ECO:0000313" key="1">
    <source>
        <dbReference type="EMBL" id="CAH2092448.1"/>
    </source>
</evidence>
<dbReference type="EMBL" id="CAKOGL010000011">
    <property type="protein sequence ID" value="CAH2092448.1"/>
    <property type="molecule type" value="Genomic_DNA"/>
</dbReference>
<comment type="caution">
    <text evidence="1">The sequence shown here is derived from an EMBL/GenBank/DDBJ whole genome shotgun (WGS) entry which is preliminary data.</text>
</comment>
<organism evidence="1 2">
    <name type="scientific">Euphydryas editha</name>
    <name type="common">Edith's checkerspot</name>
    <dbReference type="NCBI Taxonomy" id="104508"/>
    <lineage>
        <taxon>Eukaryota</taxon>
        <taxon>Metazoa</taxon>
        <taxon>Ecdysozoa</taxon>
        <taxon>Arthropoda</taxon>
        <taxon>Hexapoda</taxon>
        <taxon>Insecta</taxon>
        <taxon>Pterygota</taxon>
        <taxon>Neoptera</taxon>
        <taxon>Endopterygota</taxon>
        <taxon>Lepidoptera</taxon>
        <taxon>Glossata</taxon>
        <taxon>Ditrysia</taxon>
        <taxon>Papilionoidea</taxon>
        <taxon>Nymphalidae</taxon>
        <taxon>Nymphalinae</taxon>
        <taxon>Euphydryas</taxon>
    </lineage>
</organism>
<dbReference type="AlphaFoldDB" id="A0AAU9U2Z6"/>
<protein>
    <recommendedName>
        <fullName evidence="3">Nucleic-acid-binding protein from transposon X-element</fullName>
    </recommendedName>
</protein>
<reference evidence="1" key="1">
    <citation type="submission" date="2022-03" db="EMBL/GenBank/DDBJ databases">
        <authorList>
            <person name="Tunstrom K."/>
        </authorList>
    </citation>
    <scope>NUCLEOTIDE SEQUENCE</scope>
</reference>
<proteinExistence type="predicted"/>
<dbReference type="Proteomes" id="UP001153954">
    <property type="component" value="Unassembled WGS sequence"/>
</dbReference>
<name>A0AAU9U2Z6_EUPED</name>
<keyword evidence="2" id="KW-1185">Reference proteome</keyword>
<evidence type="ECO:0000313" key="2">
    <source>
        <dbReference type="Proteomes" id="UP001153954"/>
    </source>
</evidence>
<evidence type="ECO:0008006" key="3">
    <source>
        <dbReference type="Google" id="ProtNLM"/>
    </source>
</evidence>
<accession>A0AAU9U2Z6</accession>
<gene>
    <name evidence="1" type="ORF">EEDITHA_LOCUS8203</name>
</gene>
<sequence length="244" mass="27706">MADRRVHFTHARSTAQGIRVQVQDSETHRRLSTLLRSEKIAYHTYALDDEKQLRIVIPGLPAELETEVRSYSTTSKVRNFQSGRYTGCATLNTTSPPQPRNRGLPGQCHNCQLYGYSTRNFHGSPRCVKCLDDHDTKDCPRKVPDPENPPSCVLCKTQGHLAKYRGCEFKNSKPKPPRLPLGPFTPTPRASPHRLFRKAQEQSQPIWEPLSRAVIYRMKAYIDGVTKKLANMSAMLEFTLSTVQ</sequence>